<protein>
    <submittedName>
        <fullName evidence="2">Uncharacterized protein</fullName>
    </submittedName>
</protein>
<dbReference type="eggNOG" id="ENOG5030G8K">
    <property type="taxonomic scope" value="Bacteria"/>
</dbReference>
<dbReference type="OrthoDB" id="1884928at2"/>
<dbReference type="STRING" id="857293.CAAU_0459"/>
<keyword evidence="3" id="KW-1185">Reference proteome</keyword>
<sequence>MKKKLLLGYLIIAVLAIFMHYKTIYDEIIKPPSDKWSKEVEISKAKSKSYPKVLKMGENYLIAFDDGQNINLVTIDKLGNKIKEKSIDAMDEMVRSLSLITDGKNIYLSWIISNSGVKSLIQAKLDGNLNVLNTNQYFNVYDSAQIGDNAIAISTIDRIEILDVKNNKKYTINENRATHLAGAEANGKIMISYLIGENEFKYATIDDGEVKAEYIGTVGKGVFDSFGDVALSFDKNYGYLLVENKVKGQFGNIIAIVFNLDGSNYNISKLKVGYIRYLYNPQTVSAGEGAVFVAGSERKVGKKDEQYDIVEFLMDGEEIKEYNYISKTSKPSMMPYYYDNYVAFAEYLGDGVYKINLTSSTDEFKGIHNRVRPIERLEAFYKTVITIINSLLYIFIYGISWIFVGLLLVSIFMFFQYSLKDSKKLLTFILIYLITFIAKIYTVYRISYITFGNLLPSYMANILIGILINIIISLLTLKHGYDDYKNNIFESPFMPFSKALVIDTFLTQLIFVPFII</sequence>
<feature type="transmembrane region" description="Helical" evidence="1">
    <location>
        <begin position="391"/>
        <end position="413"/>
    </location>
</feature>
<dbReference type="AlphaFoldDB" id="G0V4R8"/>
<evidence type="ECO:0000313" key="2">
    <source>
        <dbReference type="EMBL" id="CCC58108.1"/>
    </source>
</evidence>
<comment type="caution">
    <text evidence="2">The sequence shown here is derived from an EMBL/GenBank/DDBJ whole genome shotgun (WGS) entry which is preliminary data.</text>
</comment>
<dbReference type="RefSeq" id="WP_008907826.1">
    <property type="nucleotide sequence ID" value="NZ_CAKP01000019.1"/>
</dbReference>
<proteinExistence type="predicted"/>
<name>G0V4R8_9CLOT</name>
<dbReference type="EMBL" id="CAKP01000019">
    <property type="protein sequence ID" value="CCC58108.1"/>
    <property type="molecule type" value="Genomic_DNA"/>
</dbReference>
<evidence type="ECO:0000313" key="3">
    <source>
        <dbReference type="Proteomes" id="UP000007652"/>
    </source>
</evidence>
<keyword evidence="1" id="KW-0472">Membrane</keyword>
<dbReference type="Proteomes" id="UP000007652">
    <property type="component" value="Unassembled WGS sequence"/>
</dbReference>
<reference evidence="2 3" key="1">
    <citation type="journal article" date="2011" name="J. Bacteriol.">
        <title>Draft genome sequence of Caloramator australicus strain RC3T, a thermoanaerobe from the Great Artesian Basin of Australia.</title>
        <authorList>
            <person name="Ogg C.D."/>
            <person name="Patel B.K.C."/>
        </authorList>
    </citation>
    <scope>NUCLEOTIDE SEQUENCE [LARGE SCALE GENOMIC DNA]</scope>
    <source>
        <strain evidence="2 3">RC3</strain>
    </source>
</reference>
<feature type="transmembrane region" description="Helical" evidence="1">
    <location>
        <begin position="425"/>
        <end position="446"/>
    </location>
</feature>
<gene>
    <name evidence="2" type="ORF">CAAU_0459</name>
</gene>
<keyword evidence="1" id="KW-1133">Transmembrane helix</keyword>
<accession>G0V4R8</accession>
<keyword evidence="1" id="KW-0812">Transmembrane</keyword>
<organism evidence="2 3">
    <name type="scientific">Caloramator australicus RC3</name>
    <dbReference type="NCBI Taxonomy" id="857293"/>
    <lineage>
        <taxon>Bacteria</taxon>
        <taxon>Bacillati</taxon>
        <taxon>Bacillota</taxon>
        <taxon>Clostridia</taxon>
        <taxon>Eubacteriales</taxon>
        <taxon>Clostridiaceae</taxon>
        <taxon>Caloramator</taxon>
    </lineage>
</organism>
<evidence type="ECO:0000256" key="1">
    <source>
        <dbReference type="SAM" id="Phobius"/>
    </source>
</evidence>
<feature type="transmembrane region" description="Helical" evidence="1">
    <location>
        <begin position="458"/>
        <end position="477"/>
    </location>
</feature>